<protein>
    <recommendedName>
        <fullName evidence="9">Anthranilate phosphoribosyltransferase</fullName>
        <ecNumber evidence="9">2.4.2.18</ecNumber>
    </recommendedName>
</protein>
<keyword evidence="2 9" id="KW-0028">Amino-acid biosynthesis</keyword>
<comment type="caution">
    <text evidence="9">Lacks conserved residue(s) required for the propagation of feature annotation.</text>
</comment>
<keyword evidence="5 9" id="KW-0822">Tryptophan biosynthesis</keyword>
<feature type="binding site" evidence="9">
    <location>
        <position position="221"/>
    </location>
    <ligand>
        <name>Mg(2+)</name>
        <dbReference type="ChEBI" id="CHEBI:18420"/>
        <label>2</label>
    </ligand>
</feature>
<feature type="binding site" evidence="9">
    <location>
        <begin position="79"/>
        <end position="80"/>
    </location>
    <ligand>
        <name>5-phospho-alpha-D-ribose 1-diphosphate</name>
        <dbReference type="ChEBI" id="CHEBI:58017"/>
    </ligand>
</feature>
<feature type="domain" description="Glycosyl transferase family 3 N-terminal" evidence="11">
    <location>
        <begin position="2"/>
        <end position="57"/>
    </location>
</feature>
<feature type="binding site" evidence="9">
    <location>
        <position position="116"/>
    </location>
    <ligand>
        <name>5-phospho-alpha-D-ribose 1-diphosphate</name>
        <dbReference type="ChEBI" id="CHEBI:58017"/>
    </ligand>
</feature>
<evidence type="ECO:0000256" key="8">
    <source>
        <dbReference type="ARBA" id="ARBA00061188"/>
    </source>
</evidence>
<evidence type="ECO:0000256" key="6">
    <source>
        <dbReference type="ARBA" id="ARBA00023141"/>
    </source>
</evidence>
<dbReference type="PANTHER" id="PTHR43285">
    <property type="entry name" value="ANTHRANILATE PHOSPHORIBOSYLTRANSFERASE"/>
    <property type="match status" value="1"/>
</dbReference>
<comment type="similarity">
    <text evidence="8">In the C-terminal section; belongs to the anthranilate phosphoribosyltransferase family.</text>
</comment>
<evidence type="ECO:0000313" key="12">
    <source>
        <dbReference type="EMBL" id="BAM06400.1"/>
    </source>
</evidence>
<feature type="binding site" evidence="9">
    <location>
        <position position="221"/>
    </location>
    <ligand>
        <name>Mg(2+)</name>
        <dbReference type="ChEBI" id="CHEBI:18420"/>
        <label>1</label>
    </ligand>
</feature>
<keyword evidence="9" id="KW-0460">Magnesium</keyword>
<dbReference type="InterPro" id="IPR036320">
    <property type="entry name" value="Glycosyl_Trfase_fam3_N_dom_sf"/>
</dbReference>
<evidence type="ECO:0000259" key="11">
    <source>
        <dbReference type="Pfam" id="PF02885"/>
    </source>
</evidence>
<dbReference type="InterPro" id="IPR017459">
    <property type="entry name" value="Glycosyl_Trfase_fam3_N_dom"/>
</dbReference>
<feature type="domain" description="Glycosyl transferase family 3" evidence="10">
    <location>
        <begin position="70"/>
        <end position="315"/>
    </location>
</feature>
<keyword evidence="6 9" id="KW-0057">Aromatic amino acid biosynthesis</keyword>
<keyword evidence="13" id="KW-1185">Reference proteome</keyword>
<evidence type="ECO:0000256" key="7">
    <source>
        <dbReference type="ARBA" id="ARBA00052328"/>
    </source>
</evidence>
<accession>I0IMA1</accession>
<dbReference type="PATRIC" id="fig|1162668.3.peg.793"/>
<dbReference type="AlphaFoldDB" id="I0IMA1"/>
<evidence type="ECO:0000256" key="3">
    <source>
        <dbReference type="ARBA" id="ARBA00022676"/>
    </source>
</evidence>
<organism evidence="12 13">
    <name type="scientific">Leptospirillum ferrooxidans (strain C2-3)</name>
    <dbReference type="NCBI Taxonomy" id="1162668"/>
    <lineage>
        <taxon>Bacteria</taxon>
        <taxon>Pseudomonadati</taxon>
        <taxon>Nitrospirota</taxon>
        <taxon>Nitrospiria</taxon>
        <taxon>Nitrospirales</taxon>
        <taxon>Nitrospiraceae</taxon>
        <taxon>Leptospirillum</taxon>
    </lineage>
</organism>
<dbReference type="Gene3D" id="1.20.970.10">
    <property type="entry name" value="Transferase, Pyrimidine Nucleoside Phosphorylase, Chain C"/>
    <property type="match status" value="1"/>
</dbReference>
<dbReference type="Pfam" id="PF02885">
    <property type="entry name" value="Glycos_trans_3N"/>
    <property type="match status" value="1"/>
</dbReference>
<dbReference type="UniPathway" id="UPA00035">
    <property type="reaction ID" value="UER00041"/>
</dbReference>
<dbReference type="SUPFAM" id="SSF52418">
    <property type="entry name" value="Nucleoside phosphorylase/phosphoribosyltransferase catalytic domain"/>
    <property type="match status" value="1"/>
</dbReference>
<dbReference type="KEGG" id="lfc:LFE_0685"/>
<comment type="subunit">
    <text evidence="9">Homodimer.</text>
</comment>
<reference evidence="12 13" key="1">
    <citation type="journal article" date="2012" name="J. Bacteriol.">
        <title>Complete Genome Sequence of Leptospirillum ferrooxidans Strain C2-3, Isolated from a Fresh Volcanic Ash Deposit on the Island of Miyake, Japan.</title>
        <authorList>
            <person name="Fujimura R."/>
            <person name="Sato Y."/>
            <person name="Nishizawa T."/>
            <person name="Oshima K."/>
            <person name="Kim S.-W."/>
            <person name="Hattori M."/>
            <person name="Kamijo T."/>
            <person name="Ohta H."/>
        </authorList>
    </citation>
    <scope>NUCLEOTIDE SEQUENCE [LARGE SCALE GENOMIC DNA]</scope>
    <source>
        <strain evidence="12 13">C2-3</strain>
    </source>
</reference>
<dbReference type="InterPro" id="IPR000312">
    <property type="entry name" value="Glycosyl_Trfase_fam3"/>
</dbReference>
<comment type="catalytic activity">
    <reaction evidence="7 9">
        <text>N-(5-phospho-beta-D-ribosyl)anthranilate + diphosphate = 5-phospho-alpha-D-ribose 1-diphosphate + anthranilate</text>
        <dbReference type="Rhea" id="RHEA:11768"/>
        <dbReference type="ChEBI" id="CHEBI:16567"/>
        <dbReference type="ChEBI" id="CHEBI:18277"/>
        <dbReference type="ChEBI" id="CHEBI:33019"/>
        <dbReference type="ChEBI" id="CHEBI:58017"/>
        <dbReference type="EC" id="2.4.2.18"/>
    </reaction>
</comment>
<feature type="binding site" evidence="9">
    <location>
        <begin position="104"/>
        <end position="112"/>
    </location>
    <ligand>
        <name>5-phospho-alpha-D-ribose 1-diphosphate</name>
        <dbReference type="ChEBI" id="CHEBI:58017"/>
    </ligand>
</feature>
<dbReference type="GO" id="GO:0004048">
    <property type="term" value="F:anthranilate phosphoribosyltransferase activity"/>
    <property type="evidence" value="ECO:0007669"/>
    <property type="project" value="UniProtKB-UniRule"/>
</dbReference>
<comment type="cofactor">
    <cofactor evidence="9">
        <name>Mg(2+)</name>
        <dbReference type="ChEBI" id="CHEBI:18420"/>
    </cofactor>
    <text evidence="9">Binds 2 magnesium ions per monomer.</text>
</comment>
<dbReference type="STRING" id="1162668.LFE_0685"/>
<evidence type="ECO:0000256" key="2">
    <source>
        <dbReference type="ARBA" id="ARBA00022605"/>
    </source>
</evidence>
<evidence type="ECO:0000256" key="5">
    <source>
        <dbReference type="ARBA" id="ARBA00022822"/>
    </source>
</evidence>
<feature type="binding site" evidence="9">
    <location>
        <position position="76"/>
    </location>
    <ligand>
        <name>5-phospho-alpha-D-ribose 1-diphosphate</name>
        <dbReference type="ChEBI" id="CHEBI:58017"/>
    </ligand>
</feature>
<dbReference type="EC" id="2.4.2.18" evidence="9"/>
<dbReference type="GO" id="GO:0000287">
    <property type="term" value="F:magnesium ion binding"/>
    <property type="evidence" value="ECO:0007669"/>
    <property type="project" value="UniProtKB-UniRule"/>
</dbReference>
<dbReference type="SUPFAM" id="SSF47648">
    <property type="entry name" value="Nucleoside phosphorylase/phosphoribosyltransferase N-terminal domain"/>
    <property type="match status" value="1"/>
</dbReference>
<keyword evidence="4 9" id="KW-0808">Transferase</keyword>
<feature type="binding site" evidence="9">
    <location>
        <position position="220"/>
    </location>
    <ligand>
        <name>Mg(2+)</name>
        <dbReference type="ChEBI" id="CHEBI:18420"/>
        <label>2</label>
    </ligand>
</feature>
<keyword evidence="9" id="KW-0479">Metal-binding</keyword>
<evidence type="ECO:0000313" key="13">
    <source>
        <dbReference type="Proteomes" id="UP000007382"/>
    </source>
</evidence>
<feature type="binding site" evidence="9">
    <location>
        <begin position="86"/>
        <end position="89"/>
    </location>
    <ligand>
        <name>5-phospho-alpha-D-ribose 1-diphosphate</name>
        <dbReference type="ChEBI" id="CHEBI:58017"/>
    </ligand>
</feature>
<evidence type="ECO:0000256" key="1">
    <source>
        <dbReference type="ARBA" id="ARBA00004907"/>
    </source>
</evidence>
<dbReference type="FunFam" id="3.40.1030.10:FF:000002">
    <property type="entry name" value="Anthranilate phosphoribosyltransferase"/>
    <property type="match status" value="1"/>
</dbReference>
<dbReference type="GO" id="GO:0005829">
    <property type="term" value="C:cytosol"/>
    <property type="evidence" value="ECO:0007669"/>
    <property type="project" value="TreeGrafter"/>
</dbReference>
<evidence type="ECO:0000259" key="10">
    <source>
        <dbReference type="Pfam" id="PF00591"/>
    </source>
</evidence>
<dbReference type="Proteomes" id="UP000007382">
    <property type="component" value="Chromosome"/>
</dbReference>
<dbReference type="InterPro" id="IPR005940">
    <property type="entry name" value="Anthranilate_Pribosyl_Tfrase"/>
</dbReference>
<reference evidence="13" key="2">
    <citation type="submission" date="2012-03" db="EMBL/GenBank/DDBJ databases">
        <title>The complete genome sequence of the pioneer microbe on fresh volcanic deposit, Leptospirillum ferrooxidans strain C2-3.</title>
        <authorList>
            <person name="Fujimura R."/>
            <person name="Sato Y."/>
            <person name="Nishizawa T."/>
            <person name="Nanba K."/>
            <person name="Oshima K."/>
            <person name="Hattori M."/>
            <person name="Kamijo T."/>
            <person name="Ohta H."/>
        </authorList>
    </citation>
    <scope>NUCLEOTIDE SEQUENCE [LARGE SCALE GENOMIC DNA]</scope>
    <source>
        <strain evidence="13">C2-3</strain>
    </source>
</reference>
<comment type="similarity">
    <text evidence="9">Belongs to the anthranilate phosphoribosyltransferase family.</text>
</comment>
<dbReference type="GO" id="GO:0000162">
    <property type="term" value="P:L-tryptophan biosynthetic process"/>
    <property type="evidence" value="ECO:0007669"/>
    <property type="project" value="UniProtKB-UniRule"/>
</dbReference>
<gene>
    <name evidence="9" type="primary">trpD</name>
    <name evidence="12" type="ordered locus">LFE_0685</name>
</gene>
<sequence>MQRVISGETLTRLEMDQWLSNVVSGRESEPVIAAVLSTLAFRGESVSELSGALDALKRVMVPFPSNQLLPLLDTCGTGGDGMGTFNISTTVAIVLAAGGIPVVKHGGRAVSSRSGSADVLEALGIRVDLPVERSLEIFSELGIVFLWAPLYHPALKGLAPLRRSLQIRTLLNMIAPLANPAGVTRQILGVSSEKMVSPMAQLLMAHGSKEFIVISGQGLDEVTLEGRTTFALGRGGEIHEGYLTPRDFGLPLVPVGAICGGTPSENASIMRRVLSGEEGPYMDYVLANAALGFQVAGLVDGPLEGVKMARSVVMSRRAEQLLDRWGELCQTQS</sequence>
<dbReference type="PANTHER" id="PTHR43285:SF2">
    <property type="entry name" value="ANTHRANILATE PHOSPHORIBOSYLTRANSFERASE"/>
    <property type="match status" value="1"/>
</dbReference>
<proteinExistence type="inferred from homology"/>
<dbReference type="HOGENOM" id="CLU_034315_2_1_0"/>
<comment type="pathway">
    <text evidence="1 9">Amino-acid biosynthesis; L-tryptophan biosynthesis; L-tryptophan from chorismate: step 2/5.</text>
</comment>
<keyword evidence="3 9" id="KW-0328">Glycosyltransferase</keyword>
<dbReference type="Pfam" id="PF00591">
    <property type="entry name" value="Glycos_transf_3"/>
    <property type="match status" value="1"/>
</dbReference>
<evidence type="ECO:0000256" key="9">
    <source>
        <dbReference type="HAMAP-Rule" id="MF_00211"/>
    </source>
</evidence>
<dbReference type="HAMAP" id="MF_00211">
    <property type="entry name" value="TrpD"/>
    <property type="match status" value="1"/>
</dbReference>
<dbReference type="EMBL" id="AP012342">
    <property type="protein sequence ID" value="BAM06400.1"/>
    <property type="molecule type" value="Genomic_DNA"/>
</dbReference>
<dbReference type="Gene3D" id="3.40.1030.10">
    <property type="entry name" value="Nucleoside phosphorylase/phosphoribosyltransferase catalytic domain"/>
    <property type="match status" value="1"/>
</dbReference>
<dbReference type="NCBIfam" id="TIGR01245">
    <property type="entry name" value="trpD"/>
    <property type="match status" value="1"/>
</dbReference>
<feature type="binding site" evidence="9">
    <location>
        <position position="88"/>
    </location>
    <ligand>
        <name>Mg(2+)</name>
        <dbReference type="ChEBI" id="CHEBI:18420"/>
        <label>1</label>
    </ligand>
</feature>
<feature type="binding site" evidence="9">
    <location>
        <position position="84"/>
    </location>
    <ligand>
        <name>5-phospho-alpha-D-ribose 1-diphosphate</name>
        <dbReference type="ChEBI" id="CHEBI:58017"/>
    </ligand>
</feature>
<comment type="function">
    <text evidence="9">Catalyzes the transfer of the phosphoribosyl group of 5-phosphorylribose-1-pyrophosphate (PRPP) to anthranilate to yield N-(5'-phosphoribosyl)-anthranilate (PRA).</text>
</comment>
<feature type="binding site" evidence="9">
    <location>
        <position position="162"/>
    </location>
    <ligand>
        <name>anthranilate</name>
        <dbReference type="ChEBI" id="CHEBI:16567"/>
        <label>2</label>
    </ligand>
</feature>
<feature type="binding site" evidence="9">
    <location>
        <position position="76"/>
    </location>
    <ligand>
        <name>anthranilate</name>
        <dbReference type="ChEBI" id="CHEBI:16567"/>
        <label>1</label>
    </ligand>
</feature>
<dbReference type="eggNOG" id="COG0547">
    <property type="taxonomic scope" value="Bacteria"/>
</dbReference>
<name>I0IMA1_LEPFC</name>
<evidence type="ECO:0000256" key="4">
    <source>
        <dbReference type="ARBA" id="ARBA00022679"/>
    </source>
</evidence>
<dbReference type="InterPro" id="IPR035902">
    <property type="entry name" value="Nuc_phospho_transferase"/>
</dbReference>